<sequence length="338" mass="39239">MVKLFVGNLPPEATQSELKSLFEQFGRVTECDIIKNYGFVHMEDRKAADEAVHNLNHYKLHSVPINVEHSRGKPKASTKLHVSNLSTSCTSEELRAKFEEYGAVLECDIVKDYAFVHMERSAEALDAIKNLDNTEFKGKRMHVQLSTSRLRVTPGMGERTRCYRCGKEGHWSKECPLDQMTKELEQAPGYPPESFPDPYGPMRSAAAAYRTAYAHRVFYDERERFSIVDYYQRYRVRPSSYDALIERRLTALPSAATTVSYRERIESFPYERHLLPPPPELPSSYYPRERSPLRRSSSASSSMEIYRTERRLSPIMRSPFVDDPRCSRESYYERVQYL</sequence>
<feature type="region of interest" description="Disordered" evidence="10">
    <location>
        <begin position="279"/>
        <end position="305"/>
    </location>
</feature>
<dbReference type="InterPro" id="IPR050502">
    <property type="entry name" value="Euk_RNA-bind_prot"/>
</dbReference>
<dbReference type="EMBL" id="CR942584">
    <property type="protein sequence ID" value="CAJ82586.1"/>
    <property type="molecule type" value="mRNA"/>
</dbReference>
<evidence type="ECO:0000256" key="3">
    <source>
        <dbReference type="ARBA" id="ARBA00022737"/>
    </source>
</evidence>
<dbReference type="Proteomes" id="UP000008143">
    <property type="component" value="Chromosome 4"/>
</dbReference>
<dbReference type="AGR" id="Xenbase:XB-GENE-494431"/>
<evidence type="ECO:0000256" key="5">
    <source>
        <dbReference type="ARBA" id="ARBA00022833"/>
    </source>
</evidence>
<dbReference type="STRING" id="8364.ENSXETP00000008443"/>
<evidence type="ECO:0000313" key="15">
    <source>
        <dbReference type="Ensembl" id="ENSXETP00000008271"/>
    </source>
</evidence>
<dbReference type="Pfam" id="PF00098">
    <property type="entry name" value="zf-CCHC"/>
    <property type="match status" value="1"/>
</dbReference>
<dbReference type="RefSeq" id="NP_989204.1">
    <property type="nucleotide sequence ID" value="NM_203873.1"/>
</dbReference>
<proteinExistence type="evidence at transcript level"/>
<dbReference type="DNASU" id="394812"/>
<accession>F6TQ46</accession>
<evidence type="ECO:0000313" key="17">
    <source>
        <dbReference type="Proteomes" id="UP000008143"/>
    </source>
</evidence>
<evidence type="ECO:0000313" key="19">
    <source>
        <dbReference type="RefSeq" id="XP_012816217.1"/>
    </source>
</evidence>
<dbReference type="PaxDb" id="8364-ENSXETP00000008271"/>
<evidence type="ECO:0000256" key="9">
    <source>
        <dbReference type="PROSITE-ProRule" id="PRU00176"/>
    </source>
</evidence>
<dbReference type="CTD" id="83759"/>
<evidence type="ECO:0000259" key="12">
    <source>
        <dbReference type="PROSITE" id="PS50158"/>
    </source>
</evidence>
<dbReference type="Ensembl" id="ENSXETT00000107292">
    <property type="protein sequence ID" value="ENSXETP00000102446"/>
    <property type="gene ID" value="ENSXETG00000026649"/>
</dbReference>
<evidence type="ECO:0000256" key="1">
    <source>
        <dbReference type="ARBA" id="ARBA00004123"/>
    </source>
</evidence>
<evidence type="ECO:0000256" key="4">
    <source>
        <dbReference type="ARBA" id="ARBA00022771"/>
    </source>
</evidence>
<dbReference type="SUPFAM" id="SSF54928">
    <property type="entry name" value="RNA-binding domain, RBD"/>
    <property type="match status" value="2"/>
</dbReference>
<protein>
    <submittedName>
        <fullName evidence="14">RNA binding motif protein 4 [</fullName>
    </submittedName>
    <submittedName>
        <fullName evidence="19">RNA binding motif protein 4B isoform X1</fullName>
    </submittedName>
    <submittedName>
        <fullName evidence="13 15">RNA-binding motif protein 4B</fullName>
    </submittedName>
</protein>
<name>Q6P4L3_XENTR</name>
<dbReference type="GeneID" id="394812"/>
<dbReference type="InterPro" id="IPR001878">
    <property type="entry name" value="Znf_CCHC"/>
</dbReference>
<dbReference type="PANTHER" id="PTHR48025">
    <property type="entry name" value="OS02G0815200 PROTEIN"/>
    <property type="match status" value="1"/>
</dbReference>
<dbReference type="Xenbase" id="XB-GENE-494431">
    <property type="gene designation" value="rbm4b"/>
</dbReference>
<dbReference type="OrthoDB" id="79941at2759"/>
<dbReference type="Ensembl" id="ENSXETT00000008271">
    <property type="protein sequence ID" value="ENSXETP00000008271"/>
    <property type="gene ID" value="ENSXETG00000026649"/>
</dbReference>
<dbReference type="Bgee" id="ENSXETG00000026649">
    <property type="expression patterns" value="Expressed in neurula embryo and 15 other cell types or tissues"/>
</dbReference>
<reference evidence="16" key="5">
    <citation type="submission" date="2021-03" db="UniProtKB">
        <authorList>
            <consortium name="Ensembl"/>
        </authorList>
    </citation>
    <scope>IDENTIFICATION</scope>
</reference>
<gene>
    <name evidence="13 15 18 19 20" type="primary">rbm4b</name>
    <name evidence="18 19" type="synonym">rbm30</name>
    <name evidence="14 18 19" type="synonym">rbm4</name>
    <name evidence="18 19" type="synonym">rbm4l</name>
    <name evidence="18 19" type="synonym">zcchc15</name>
    <name evidence="18 19" type="synonym">zcrb3b</name>
    <name evidence="14" type="ORF">TGas130c16.1-001</name>
</gene>
<dbReference type="FunFam" id="3.30.70.330:FF:000058">
    <property type="entry name" value="RNA-binding motif protein 4"/>
    <property type="match status" value="1"/>
</dbReference>
<evidence type="ECO:0000313" key="16">
    <source>
        <dbReference type="Ensembl" id="ENSXETP00000102446"/>
    </source>
</evidence>
<dbReference type="Gene3D" id="4.10.60.10">
    <property type="entry name" value="Zinc finger, CCHC-type"/>
    <property type="match status" value="1"/>
</dbReference>
<keyword evidence="2" id="KW-0479">Metal-binding</keyword>
<dbReference type="GO" id="GO:0008270">
    <property type="term" value="F:zinc ion binding"/>
    <property type="evidence" value="ECO:0007669"/>
    <property type="project" value="UniProtKB-KW"/>
</dbReference>
<keyword evidence="6 9" id="KW-0694">RNA-binding</keyword>
<dbReference type="InterPro" id="IPR035979">
    <property type="entry name" value="RBD_domain_sf"/>
</dbReference>
<dbReference type="PROSITE" id="PS50158">
    <property type="entry name" value="ZF_CCHC"/>
    <property type="match status" value="1"/>
</dbReference>
<dbReference type="PANTHER" id="PTHR48025:SF26">
    <property type="entry name" value="HETEROGENEOUS NUCLEAR RIBONUCLEOPROTEIN M-RELATED"/>
    <property type="match status" value="1"/>
</dbReference>
<feature type="domain" description="RRM" evidence="11">
    <location>
        <begin position="78"/>
        <end position="148"/>
    </location>
</feature>
<reference evidence="18 19" key="6">
    <citation type="submission" date="2025-04" db="UniProtKB">
        <authorList>
            <consortium name="RefSeq"/>
        </authorList>
    </citation>
    <scope>IDENTIFICATION</scope>
    <source>
        <strain evidence="19">Nigerian</strain>
        <tissue evidence="19">Liver and blood</tissue>
    </source>
</reference>
<reference evidence="18" key="1">
    <citation type="journal article" date="2002" name="Dev. Dyn.">
        <title>Genetic and genomic tools for Xenopus research: The NIH Xenopus initiative.</title>
        <authorList>
            <person name="Klein S.L."/>
            <person name="Strausberg R.L."/>
            <person name="Wagner L."/>
            <person name="Pontius J."/>
            <person name="Clifton S.W."/>
            <person name="Richardson P."/>
        </authorList>
    </citation>
    <scope>NUCLEOTIDE SEQUENCE</scope>
</reference>
<dbReference type="KEGG" id="xtr:394812"/>
<dbReference type="HOGENOM" id="CLU_045263_0_0_1"/>
<dbReference type="SMART" id="SM00360">
    <property type="entry name" value="RRM"/>
    <property type="match status" value="2"/>
</dbReference>
<organism evidence="13">
    <name type="scientific">Xenopus tropicalis</name>
    <name type="common">Western clawed frog</name>
    <name type="synonym">Silurana tropicalis</name>
    <dbReference type="NCBI Taxonomy" id="8364"/>
    <lineage>
        <taxon>Eukaryota</taxon>
        <taxon>Metazoa</taxon>
        <taxon>Chordata</taxon>
        <taxon>Craniata</taxon>
        <taxon>Vertebrata</taxon>
        <taxon>Euteleostomi</taxon>
        <taxon>Amphibia</taxon>
        <taxon>Batrachia</taxon>
        <taxon>Anura</taxon>
        <taxon>Pipoidea</taxon>
        <taxon>Pipidae</taxon>
        <taxon>Xenopodinae</taxon>
        <taxon>Xenopus</taxon>
        <taxon>Silurana</taxon>
    </lineage>
</organism>
<accession>Q6P4L3</accession>
<dbReference type="InterPro" id="IPR000504">
    <property type="entry name" value="RRM_dom"/>
</dbReference>
<evidence type="ECO:0000313" key="14">
    <source>
        <dbReference type="EMBL" id="CAJ82586.1"/>
    </source>
</evidence>
<evidence type="ECO:0000256" key="2">
    <source>
        <dbReference type="ARBA" id="ARBA00022723"/>
    </source>
</evidence>
<evidence type="ECO:0000256" key="8">
    <source>
        <dbReference type="PROSITE-ProRule" id="PRU00047"/>
    </source>
</evidence>
<evidence type="ECO:0000259" key="11">
    <source>
        <dbReference type="PROSITE" id="PS50102"/>
    </source>
</evidence>
<keyword evidence="4 8" id="KW-0863">Zinc-finger</keyword>
<dbReference type="AlphaFoldDB" id="Q6P4L3"/>
<evidence type="ECO:0000313" key="20">
    <source>
        <dbReference type="Xenbase" id="XB-GENE-494431"/>
    </source>
</evidence>
<comment type="subcellular location">
    <subcellularLocation>
        <location evidence="1">Nucleus</location>
    </subcellularLocation>
</comment>
<keyword evidence="3" id="KW-0677">Repeat</keyword>
<dbReference type="GO" id="GO:0005634">
    <property type="term" value="C:nucleus"/>
    <property type="evidence" value="ECO:0000318"/>
    <property type="project" value="GO_Central"/>
</dbReference>
<keyword evidence="7" id="KW-0539">Nucleus</keyword>
<dbReference type="eggNOG" id="KOG0109">
    <property type="taxonomic scope" value="Eukaryota"/>
</dbReference>
<reference evidence="14" key="3">
    <citation type="submission" date="2006-10" db="EMBL/GenBank/DDBJ databases">
        <authorList>
            <person name="Amaya E."/>
            <person name="Ashurst J.L."/>
            <person name="Bonfield J.K."/>
            <person name="Croning M.D.R."/>
            <person name="Chen C-K."/>
            <person name="Davies R.M."/>
            <person name="Francis M.D."/>
            <person name="Garrett N."/>
            <person name="Gilchrist M.J."/>
            <person name="Grafham D.V."/>
            <person name="McLaren S.R."/>
            <person name="Papalopulu N."/>
            <person name="Rogers J."/>
            <person name="Smith J.C."/>
            <person name="Taylor R.G."/>
            <person name="Voigt J."/>
            <person name="Zorn A.M."/>
        </authorList>
    </citation>
    <scope>NUCLEOTIDE SEQUENCE</scope>
</reference>
<dbReference type="FunFam" id="3.30.70.330:FF:000085">
    <property type="entry name" value="RNA-binding protein 4 isoform X1"/>
    <property type="match status" value="1"/>
</dbReference>
<dbReference type="Reactome" id="R-XTR-72203">
    <property type="pathway name" value="Processing of Capped Intron-Containing Pre-mRNA"/>
</dbReference>
<reference evidence="13" key="2">
    <citation type="submission" date="2003-12" db="EMBL/GenBank/DDBJ databases">
        <authorList>
            <consortium name="NIH - Xenopus Gene Collection (XGC) project"/>
        </authorList>
    </citation>
    <scope>NUCLEOTIDE SEQUENCE [LARGE SCALE MRNA]</scope>
    <source>
        <tissue evidence="13">Embryo</tissue>
    </source>
</reference>
<evidence type="ECO:0000313" key="13">
    <source>
        <dbReference type="EMBL" id="AAH63354.1"/>
    </source>
</evidence>
<reference evidence="15" key="4">
    <citation type="journal article" date="2010" name="Science">
        <title>The genome of the Western clawed frog Xenopus tropicalis.</title>
        <authorList>
            <person name="Hellsten U."/>
            <person name="Harland R.M."/>
            <person name="Gilchrist M.J."/>
            <person name="Hendrix D."/>
            <person name="Jurka J."/>
            <person name="Kapitonov V."/>
            <person name="Ovcharenko I."/>
            <person name="Putnam N.H."/>
            <person name="Shu S."/>
            <person name="Taher L."/>
            <person name="Blitz I.L."/>
            <person name="Blumberg B."/>
            <person name="Dichmann D.S."/>
            <person name="Dubchak I."/>
            <person name="Amaya E."/>
            <person name="Detter J.C."/>
            <person name="Fletcher R."/>
            <person name="Gerhard D.S."/>
            <person name="Goodstein D."/>
            <person name="Graves T."/>
            <person name="Grigoriev I.V."/>
            <person name="Grimwood J."/>
            <person name="Kawashima T."/>
            <person name="Lindquist E."/>
            <person name="Lucas S.M."/>
            <person name="Mead P.E."/>
            <person name="Mitros T."/>
            <person name="Ogino H."/>
            <person name="Ohta Y."/>
            <person name="Poliakov A.V."/>
            <person name="Pollet N."/>
            <person name="Robert J."/>
            <person name="Salamov A."/>
            <person name="Sater A.K."/>
            <person name="Schmutz J."/>
            <person name="Terry A."/>
            <person name="Vize P.D."/>
            <person name="Warren W.C."/>
            <person name="Wells D."/>
            <person name="Wills A."/>
            <person name="Wilson R.K."/>
            <person name="Zimmerman L.B."/>
            <person name="Zorn A.M."/>
            <person name="Grainger R."/>
            <person name="Grammer T."/>
            <person name="Khokha M.K."/>
            <person name="Richardson P.M."/>
            <person name="Rokhsar D.S."/>
        </authorList>
    </citation>
    <scope>NUCLEOTIDE SEQUENCE [LARGE SCALE GENOMIC DNA]</scope>
    <source>
        <strain evidence="15">Nigerian</strain>
    </source>
</reference>
<dbReference type="GO" id="GO:0003729">
    <property type="term" value="F:mRNA binding"/>
    <property type="evidence" value="ECO:0000318"/>
    <property type="project" value="GO_Central"/>
</dbReference>
<dbReference type="InterPro" id="IPR012677">
    <property type="entry name" value="Nucleotide-bd_a/b_plait_sf"/>
</dbReference>
<evidence type="ECO:0000256" key="6">
    <source>
        <dbReference type="ARBA" id="ARBA00022884"/>
    </source>
</evidence>
<feature type="domain" description="RRM" evidence="11">
    <location>
        <begin position="2"/>
        <end position="72"/>
    </location>
</feature>
<evidence type="ECO:0000313" key="18">
    <source>
        <dbReference type="RefSeq" id="NP_989204.1"/>
    </source>
</evidence>
<dbReference type="Reactome" id="R-XTR-72163">
    <property type="pathway name" value="mRNA Splicing - Major Pathway"/>
</dbReference>
<dbReference type="Gene3D" id="3.30.70.330">
    <property type="match status" value="2"/>
</dbReference>
<evidence type="ECO:0000256" key="7">
    <source>
        <dbReference type="ARBA" id="ARBA00023242"/>
    </source>
</evidence>
<dbReference type="GeneTree" id="ENSGT00940000164485"/>
<keyword evidence="5" id="KW-0862">Zinc</keyword>
<dbReference type="EMBL" id="BC063354">
    <property type="protein sequence ID" value="AAH63354.1"/>
    <property type="molecule type" value="mRNA"/>
</dbReference>
<dbReference type="Ensembl" id="ENSXETT00000114431">
    <property type="protein sequence ID" value="ENSXETP00000117837"/>
    <property type="gene ID" value="ENSXETG00000026649"/>
</dbReference>
<keyword evidence="17" id="KW-1185">Reference proteome</keyword>
<dbReference type="SMART" id="SM00343">
    <property type="entry name" value="ZnF_C2HC"/>
    <property type="match status" value="1"/>
</dbReference>
<dbReference type="Pfam" id="PF00076">
    <property type="entry name" value="RRM_1"/>
    <property type="match status" value="2"/>
</dbReference>
<feature type="domain" description="CCHC-type" evidence="12">
    <location>
        <begin position="161"/>
        <end position="176"/>
    </location>
</feature>
<evidence type="ECO:0000256" key="10">
    <source>
        <dbReference type="SAM" id="MobiDB-lite"/>
    </source>
</evidence>
<dbReference type="RefSeq" id="XP_012816217.1">
    <property type="nucleotide sequence ID" value="XM_012960763.3"/>
</dbReference>
<dbReference type="PROSITE" id="PS50102">
    <property type="entry name" value="RRM"/>
    <property type="match status" value="2"/>
</dbReference>